<evidence type="ECO:0000256" key="1">
    <source>
        <dbReference type="SAM" id="Phobius"/>
    </source>
</evidence>
<accession>A0AAD9TT66</accession>
<dbReference type="InterPro" id="IPR002156">
    <property type="entry name" value="RNaseH_domain"/>
</dbReference>
<dbReference type="PANTHER" id="PTHR47723:SF22">
    <property type="entry name" value="RNASE H TYPE-1 DOMAIN-CONTAINING PROTEIN"/>
    <property type="match status" value="1"/>
</dbReference>
<dbReference type="GO" id="GO:0003676">
    <property type="term" value="F:nucleic acid binding"/>
    <property type="evidence" value="ECO:0007669"/>
    <property type="project" value="InterPro"/>
</dbReference>
<evidence type="ECO:0000313" key="3">
    <source>
        <dbReference type="EMBL" id="KAK2641314.1"/>
    </source>
</evidence>
<protein>
    <recommendedName>
        <fullName evidence="2">RNase H type-1 domain-containing protein</fullName>
    </recommendedName>
</protein>
<keyword evidence="1" id="KW-0812">Transmembrane</keyword>
<dbReference type="InterPro" id="IPR012337">
    <property type="entry name" value="RNaseH-like_sf"/>
</dbReference>
<dbReference type="Gene3D" id="3.30.420.10">
    <property type="entry name" value="Ribonuclease H-like superfamily/Ribonuclease H"/>
    <property type="match status" value="1"/>
</dbReference>
<name>A0AAD9TT66_9ROSI</name>
<dbReference type="InterPro" id="IPR053151">
    <property type="entry name" value="RNase_H-like"/>
</dbReference>
<dbReference type="InterPro" id="IPR044730">
    <property type="entry name" value="RNase_H-like_dom_plant"/>
</dbReference>
<dbReference type="CDD" id="cd06222">
    <property type="entry name" value="RNase_H_like"/>
    <property type="match status" value="1"/>
</dbReference>
<reference evidence="3" key="1">
    <citation type="journal article" date="2023" name="Plant J.">
        <title>Genome sequences and population genomics provide insights into the demographic history, inbreeding, and mutation load of two 'living fossil' tree species of Dipteronia.</title>
        <authorList>
            <person name="Feng Y."/>
            <person name="Comes H.P."/>
            <person name="Chen J."/>
            <person name="Zhu S."/>
            <person name="Lu R."/>
            <person name="Zhang X."/>
            <person name="Li P."/>
            <person name="Qiu J."/>
            <person name="Olsen K.M."/>
            <person name="Qiu Y."/>
        </authorList>
    </citation>
    <scope>NUCLEOTIDE SEQUENCE</scope>
    <source>
        <strain evidence="3">KIB01</strain>
    </source>
</reference>
<keyword evidence="1" id="KW-1133">Transmembrane helix</keyword>
<keyword evidence="1" id="KW-0472">Membrane</keyword>
<dbReference type="EMBL" id="JANJYI010000007">
    <property type="protein sequence ID" value="KAK2641314.1"/>
    <property type="molecule type" value="Genomic_DNA"/>
</dbReference>
<proteinExistence type="predicted"/>
<dbReference type="PANTHER" id="PTHR47723">
    <property type="entry name" value="OS05G0353850 PROTEIN"/>
    <property type="match status" value="1"/>
</dbReference>
<sequence>MDPITWSFCPKGLYSVSSFRRCVEDFGDKDVSEFDKWFVSWKGLCPSSNLKRAWDTLLNAVIWSIWEARHQVVFKGSIDERDVLVDLVRFRVAWWFKNHDRGSKEHITIIVENLEFCCLEVFPMKSRISKKWIPPPRDALKFNVDGSVLEEQGRRGEIGDVLGDSYGMVLCFFSASVGKVDASTAELMATHKACLLSVSKGLLSERSILIESDSNVVLSWMKDCNFGNLVLVYIIYEIRSMLRTYGNLFVSYASKDSNMVVDGLAKKGLFGTQLSLFLFFFLLLFCFCY</sequence>
<dbReference type="SUPFAM" id="SSF53098">
    <property type="entry name" value="Ribonuclease H-like"/>
    <property type="match status" value="1"/>
</dbReference>
<comment type="caution">
    <text evidence="3">The sequence shown here is derived from an EMBL/GenBank/DDBJ whole genome shotgun (WGS) entry which is preliminary data.</text>
</comment>
<feature type="domain" description="RNase H type-1" evidence="2">
    <location>
        <begin position="143"/>
        <end position="267"/>
    </location>
</feature>
<dbReference type="Pfam" id="PF13456">
    <property type="entry name" value="RVT_3"/>
    <property type="match status" value="1"/>
</dbReference>
<dbReference type="InterPro" id="IPR036397">
    <property type="entry name" value="RNaseH_sf"/>
</dbReference>
<evidence type="ECO:0000259" key="2">
    <source>
        <dbReference type="Pfam" id="PF13456"/>
    </source>
</evidence>
<organism evidence="3 4">
    <name type="scientific">Dipteronia dyeriana</name>
    <dbReference type="NCBI Taxonomy" id="168575"/>
    <lineage>
        <taxon>Eukaryota</taxon>
        <taxon>Viridiplantae</taxon>
        <taxon>Streptophyta</taxon>
        <taxon>Embryophyta</taxon>
        <taxon>Tracheophyta</taxon>
        <taxon>Spermatophyta</taxon>
        <taxon>Magnoliopsida</taxon>
        <taxon>eudicotyledons</taxon>
        <taxon>Gunneridae</taxon>
        <taxon>Pentapetalae</taxon>
        <taxon>rosids</taxon>
        <taxon>malvids</taxon>
        <taxon>Sapindales</taxon>
        <taxon>Sapindaceae</taxon>
        <taxon>Hippocastanoideae</taxon>
        <taxon>Acereae</taxon>
        <taxon>Dipteronia</taxon>
    </lineage>
</organism>
<dbReference type="Proteomes" id="UP001280121">
    <property type="component" value="Unassembled WGS sequence"/>
</dbReference>
<gene>
    <name evidence="3" type="ORF">Ddye_023077</name>
</gene>
<keyword evidence="4" id="KW-1185">Reference proteome</keyword>
<dbReference type="AlphaFoldDB" id="A0AAD9TT66"/>
<evidence type="ECO:0000313" key="4">
    <source>
        <dbReference type="Proteomes" id="UP001280121"/>
    </source>
</evidence>
<dbReference type="GO" id="GO:0004523">
    <property type="term" value="F:RNA-DNA hybrid ribonuclease activity"/>
    <property type="evidence" value="ECO:0007669"/>
    <property type="project" value="InterPro"/>
</dbReference>
<feature type="transmembrane region" description="Helical" evidence="1">
    <location>
        <begin position="268"/>
        <end position="288"/>
    </location>
</feature>